<feature type="compositionally biased region" description="Low complexity" evidence="1">
    <location>
        <begin position="18"/>
        <end position="31"/>
    </location>
</feature>
<dbReference type="Proteomes" id="UP000600080">
    <property type="component" value="Unassembled WGS sequence"/>
</dbReference>
<protein>
    <submittedName>
        <fullName evidence="2">Uncharacterized protein</fullName>
    </submittedName>
</protein>
<organism evidence="2 3">
    <name type="scientific">Streptomyces kronopolitis</name>
    <dbReference type="NCBI Taxonomy" id="1612435"/>
    <lineage>
        <taxon>Bacteria</taxon>
        <taxon>Bacillati</taxon>
        <taxon>Actinomycetota</taxon>
        <taxon>Actinomycetes</taxon>
        <taxon>Kitasatosporales</taxon>
        <taxon>Streptomycetaceae</taxon>
        <taxon>Streptomyces</taxon>
    </lineage>
</organism>
<comment type="caution">
    <text evidence="2">The sequence shown here is derived from an EMBL/GenBank/DDBJ whole genome shotgun (WGS) entry which is preliminary data.</text>
</comment>
<feature type="compositionally biased region" description="Low complexity" evidence="1">
    <location>
        <begin position="56"/>
        <end position="69"/>
    </location>
</feature>
<evidence type="ECO:0000256" key="1">
    <source>
        <dbReference type="SAM" id="MobiDB-lite"/>
    </source>
</evidence>
<reference evidence="3" key="1">
    <citation type="journal article" date="2019" name="Int. J. Syst. Evol. Microbiol.">
        <title>The Global Catalogue of Microorganisms (GCM) 10K type strain sequencing project: providing services to taxonomists for standard genome sequencing and annotation.</title>
        <authorList>
            <consortium name="The Broad Institute Genomics Platform"/>
            <consortium name="The Broad Institute Genome Sequencing Center for Infectious Disease"/>
            <person name="Wu L."/>
            <person name="Ma J."/>
        </authorList>
    </citation>
    <scope>NUCLEOTIDE SEQUENCE [LARGE SCALE GENOMIC DNA]</scope>
    <source>
        <strain evidence="3">CGMCC 4.7323</strain>
    </source>
</reference>
<keyword evidence="3" id="KW-1185">Reference proteome</keyword>
<evidence type="ECO:0000313" key="3">
    <source>
        <dbReference type="Proteomes" id="UP000600080"/>
    </source>
</evidence>
<name>A0ABQ2JCF8_9ACTN</name>
<proteinExistence type="predicted"/>
<sequence>MARAFRPHAPRPVGHKQAAAASPGACRPARPGIEHAGARQGGRRGMTPPGARPRRPGTATPTETVPHWL</sequence>
<dbReference type="EMBL" id="BMND01000009">
    <property type="protein sequence ID" value="GGN44212.1"/>
    <property type="molecule type" value="Genomic_DNA"/>
</dbReference>
<feature type="region of interest" description="Disordered" evidence="1">
    <location>
        <begin position="1"/>
        <end position="69"/>
    </location>
</feature>
<evidence type="ECO:0000313" key="2">
    <source>
        <dbReference type="EMBL" id="GGN44212.1"/>
    </source>
</evidence>
<accession>A0ABQ2JCF8</accession>
<gene>
    <name evidence="2" type="ORF">GCM10012285_26580</name>
</gene>